<comment type="similarity">
    <text evidence="3">Belongs to the acetyltransferase family. RimJ subfamily.</text>
</comment>
<dbReference type="GO" id="GO:0008999">
    <property type="term" value="F:protein-N-terminal-alanine acetyltransferase activity"/>
    <property type="evidence" value="ECO:0007669"/>
    <property type="project" value="TreeGrafter"/>
</dbReference>
<evidence type="ECO:0000259" key="4">
    <source>
        <dbReference type="PROSITE" id="PS51186"/>
    </source>
</evidence>
<dbReference type="Proteomes" id="UP000019222">
    <property type="component" value="Chromosome"/>
</dbReference>
<reference evidence="5 6" key="1">
    <citation type="submission" date="2013-02" db="EMBL/GenBank/DDBJ databases">
        <title>The complete genome sequence of Corynebacterium vitaeruminis DSM 20294.</title>
        <authorList>
            <person name="Ruckert C."/>
            <person name="Albersmeier A."/>
            <person name="Kalinowski J."/>
        </authorList>
    </citation>
    <scope>NUCLEOTIDE SEQUENCE [LARGE SCALE GENOMIC DNA]</scope>
    <source>
        <strain evidence="6">ATCC 10234</strain>
    </source>
</reference>
<dbReference type="PANTHER" id="PTHR43792">
    <property type="entry name" value="GNAT FAMILY, PUTATIVE (AFU_ORTHOLOGUE AFUA_3G00765)-RELATED-RELATED"/>
    <property type="match status" value="1"/>
</dbReference>
<keyword evidence="6" id="KW-1185">Reference proteome</keyword>
<sequence length="237" mass="26245">MLAKFRKALGAGPQPALGPVHPTHPGWGEYTGTLELASGDRLRLRPLTFRDGKDWCLQRQADREFLEPVEPTVEETWAQAHSIAAWRGYFFTLRQSAEAGFVVPLVIEVNGDFAGQVTLGNIQRGIVSECWIGYWVFSQYHRRGIATAACALGTDHAFSRIGLHRVTATYLPENEASGKVLAHSGFRKEGYLKSNLHINGRWRDHVLVALTEDEFVDSCTGRLIASGAARRVTGDEV</sequence>
<evidence type="ECO:0000313" key="5">
    <source>
        <dbReference type="EMBL" id="AHI22310.1"/>
    </source>
</evidence>
<keyword evidence="2" id="KW-0012">Acyltransferase</keyword>
<accession>W5Y082</accession>
<evidence type="ECO:0000313" key="6">
    <source>
        <dbReference type="Proteomes" id="UP000019222"/>
    </source>
</evidence>
<dbReference type="STRING" id="1224164.B843_04605"/>
<dbReference type="EMBL" id="CP004353">
    <property type="protein sequence ID" value="AHI22310.1"/>
    <property type="molecule type" value="Genomic_DNA"/>
</dbReference>
<feature type="domain" description="N-acetyltransferase" evidence="4">
    <location>
        <begin position="56"/>
        <end position="213"/>
    </location>
</feature>
<dbReference type="PANTHER" id="PTHR43792:SF8">
    <property type="entry name" value="[RIBOSOMAL PROTEIN US5]-ALANINE N-ACETYLTRANSFERASE"/>
    <property type="match status" value="1"/>
</dbReference>
<dbReference type="SUPFAM" id="SSF55729">
    <property type="entry name" value="Acyl-CoA N-acyltransferases (Nat)"/>
    <property type="match status" value="1"/>
</dbReference>
<dbReference type="InterPro" id="IPR000182">
    <property type="entry name" value="GNAT_dom"/>
</dbReference>
<dbReference type="eggNOG" id="COG1670">
    <property type="taxonomic scope" value="Bacteria"/>
</dbReference>
<organism evidence="5 6">
    <name type="scientific">Corynebacterium vitaeruminis DSM 20294</name>
    <dbReference type="NCBI Taxonomy" id="1224164"/>
    <lineage>
        <taxon>Bacteria</taxon>
        <taxon>Bacillati</taxon>
        <taxon>Actinomycetota</taxon>
        <taxon>Actinomycetes</taxon>
        <taxon>Mycobacteriales</taxon>
        <taxon>Corynebacteriaceae</taxon>
        <taxon>Corynebacterium</taxon>
    </lineage>
</organism>
<protein>
    <recommendedName>
        <fullName evidence="4">N-acetyltransferase domain-containing protein</fullName>
    </recommendedName>
</protein>
<proteinExistence type="inferred from homology"/>
<evidence type="ECO:0000256" key="1">
    <source>
        <dbReference type="ARBA" id="ARBA00022679"/>
    </source>
</evidence>
<dbReference type="HOGENOM" id="CLU_013985_40_0_11"/>
<dbReference type="Gene3D" id="3.40.630.30">
    <property type="match status" value="1"/>
</dbReference>
<dbReference type="PATRIC" id="fig|1224164.3.peg.914"/>
<dbReference type="InterPro" id="IPR051531">
    <property type="entry name" value="N-acetyltransferase"/>
</dbReference>
<dbReference type="AlphaFoldDB" id="W5Y082"/>
<dbReference type="Pfam" id="PF13302">
    <property type="entry name" value="Acetyltransf_3"/>
    <property type="match status" value="1"/>
</dbReference>
<keyword evidence="1" id="KW-0808">Transferase</keyword>
<evidence type="ECO:0000256" key="3">
    <source>
        <dbReference type="ARBA" id="ARBA00038502"/>
    </source>
</evidence>
<dbReference type="GO" id="GO:0005737">
    <property type="term" value="C:cytoplasm"/>
    <property type="evidence" value="ECO:0007669"/>
    <property type="project" value="TreeGrafter"/>
</dbReference>
<dbReference type="KEGG" id="cvt:B843_04605"/>
<dbReference type="InterPro" id="IPR016181">
    <property type="entry name" value="Acyl_CoA_acyltransferase"/>
</dbReference>
<gene>
    <name evidence="5" type="ORF">B843_04605</name>
</gene>
<name>W5Y082_9CORY</name>
<evidence type="ECO:0000256" key="2">
    <source>
        <dbReference type="ARBA" id="ARBA00023315"/>
    </source>
</evidence>
<dbReference type="PROSITE" id="PS51186">
    <property type="entry name" value="GNAT"/>
    <property type="match status" value="1"/>
</dbReference>
<dbReference type="RefSeq" id="WP_025252349.1">
    <property type="nucleotide sequence ID" value="NZ_CP004353.1"/>
</dbReference>